<sequence>MLVAGAAVAVIYGLASLLQEYAVVGFLVIACPLGGHILSTKLSHRRALWPTPSFIASVSYTIFFGSGYLEYLVTDRSINFYTGTVDLSDALHILIVTSVATSGFCLGALIVCGSNVTVVVSSDADIAVMRVFSITLFFLAFAGAILTIVGFGSVTAAVNAFASHDRNTGIAAAGAVGSSLWGVFNLPAMISSACVIASGRATRLERLTAGWQFAIVFLVSIVVYASRLTVILAYIGVCAVVFAYKGIGIRPRYGLLALVAFILCSAVILAQRGATESIFKFTRMLEVLSYAIFDVSVAGTFYADHLSDQLAPLSRVFVVLQSAVPRSGLNSREISASRVDVIVVRAIGNSAQAESSGLPPSMPTFLYLAYGLTAAVVVSGVLGVVSGLMFKFLLSRRSVLGGFFTGLFVAFLFNVYKGGDLALDLASESRRWLYLMVLYFLVDLAIRRRRVLDFSKGAALP</sequence>
<proteinExistence type="predicted"/>
<reference evidence="2" key="1">
    <citation type="submission" date="2022-12" db="EMBL/GenBank/DDBJ databases">
        <authorList>
            <person name="Krivoruchko A.V."/>
            <person name="Elkin A."/>
        </authorList>
    </citation>
    <scope>NUCLEOTIDE SEQUENCE</scope>
    <source>
        <strain evidence="2">IEGM 249</strain>
    </source>
</reference>
<feature type="transmembrane region" description="Helical" evidence="1">
    <location>
        <begin position="231"/>
        <end position="247"/>
    </location>
</feature>
<dbReference type="AlphaFoldDB" id="A0AAX3YLB7"/>
<evidence type="ECO:0000313" key="5">
    <source>
        <dbReference type="Proteomes" id="UP001231166"/>
    </source>
</evidence>
<accession>A0AAX3YLB7</accession>
<feature type="transmembrane region" description="Helical" evidence="1">
    <location>
        <begin position="6"/>
        <end position="33"/>
    </location>
</feature>
<evidence type="ECO:0000256" key="1">
    <source>
        <dbReference type="SAM" id="Phobius"/>
    </source>
</evidence>
<dbReference type="EMBL" id="JAPWIS010000016">
    <property type="protein sequence ID" value="MCZ4587521.1"/>
    <property type="molecule type" value="Genomic_DNA"/>
</dbReference>
<keyword evidence="4" id="KW-1185">Reference proteome</keyword>
<dbReference type="EMBL" id="CP130953">
    <property type="protein sequence ID" value="WLF49096.1"/>
    <property type="molecule type" value="Genomic_DNA"/>
</dbReference>
<name>A0AAX3YLB7_RHOOP</name>
<reference evidence="3" key="2">
    <citation type="submission" date="2023-07" db="EMBL/GenBank/DDBJ databases">
        <title>Genomic analysis of Rhodococcus opacus VOC-14 with glycol ethers degradation activity.</title>
        <authorList>
            <person name="Narkevich D.A."/>
            <person name="Hlushen A.M."/>
            <person name="Akhremchuk A.E."/>
            <person name="Sikolenko M.A."/>
            <person name="Valentovich L.N."/>
        </authorList>
    </citation>
    <scope>NUCLEOTIDE SEQUENCE</scope>
    <source>
        <strain evidence="3">VOC-14</strain>
    </source>
</reference>
<evidence type="ECO:0000313" key="3">
    <source>
        <dbReference type="EMBL" id="WLF49096.1"/>
    </source>
</evidence>
<dbReference type="Proteomes" id="UP001066327">
    <property type="component" value="Unassembled WGS sequence"/>
</dbReference>
<keyword evidence="1" id="KW-0812">Transmembrane</keyword>
<protein>
    <submittedName>
        <fullName evidence="3">Uncharacterized protein</fullName>
    </submittedName>
</protein>
<feature type="transmembrane region" description="Helical" evidence="1">
    <location>
        <begin position="93"/>
        <end position="119"/>
    </location>
</feature>
<keyword evidence="1" id="KW-0472">Membrane</keyword>
<organism evidence="3 5">
    <name type="scientific">Rhodococcus opacus</name>
    <name type="common">Nocardia opaca</name>
    <dbReference type="NCBI Taxonomy" id="37919"/>
    <lineage>
        <taxon>Bacteria</taxon>
        <taxon>Bacillati</taxon>
        <taxon>Actinomycetota</taxon>
        <taxon>Actinomycetes</taxon>
        <taxon>Mycobacteriales</taxon>
        <taxon>Nocardiaceae</taxon>
        <taxon>Rhodococcus</taxon>
    </lineage>
</organism>
<gene>
    <name evidence="2" type="ORF">O4328_28195</name>
    <name evidence="3" type="ORF">Q5707_08950</name>
</gene>
<feature type="transmembrane region" description="Helical" evidence="1">
    <location>
        <begin position="131"/>
        <end position="158"/>
    </location>
</feature>
<feature type="transmembrane region" description="Helical" evidence="1">
    <location>
        <begin position="398"/>
        <end position="416"/>
    </location>
</feature>
<dbReference type="RefSeq" id="WP_269591871.1">
    <property type="nucleotide sequence ID" value="NZ_CP130953.1"/>
</dbReference>
<feature type="transmembrane region" description="Helical" evidence="1">
    <location>
        <begin position="254"/>
        <end position="274"/>
    </location>
</feature>
<evidence type="ECO:0000313" key="4">
    <source>
        <dbReference type="Proteomes" id="UP001066327"/>
    </source>
</evidence>
<evidence type="ECO:0000313" key="2">
    <source>
        <dbReference type="EMBL" id="MCZ4587521.1"/>
    </source>
</evidence>
<feature type="transmembrane region" description="Helical" evidence="1">
    <location>
        <begin position="365"/>
        <end position="386"/>
    </location>
</feature>
<keyword evidence="1" id="KW-1133">Transmembrane helix</keyword>
<feature type="transmembrane region" description="Helical" evidence="1">
    <location>
        <begin position="209"/>
        <end position="225"/>
    </location>
</feature>
<feature type="transmembrane region" description="Helical" evidence="1">
    <location>
        <begin position="54"/>
        <end position="73"/>
    </location>
</feature>
<feature type="transmembrane region" description="Helical" evidence="1">
    <location>
        <begin position="170"/>
        <end position="197"/>
    </location>
</feature>
<feature type="transmembrane region" description="Helical" evidence="1">
    <location>
        <begin position="431"/>
        <end position="446"/>
    </location>
</feature>
<dbReference type="Proteomes" id="UP001231166">
    <property type="component" value="Chromosome"/>
</dbReference>